<dbReference type="EMBL" id="JBHTLM010000003">
    <property type="protein sequence ID" value="MFD1175780.1"/>
    <property type="molecule type" value="Genomic_DNA"/>
</dbReference>
<name>A0ABW3RV50_9BACL</name>
<reference evidence="2" key="1">
    <citation type="journal article" date="2019" name="Int. J. Syst. Evol. Microbiol.">
        <title>The Global Catalogue of Microorganisms (GCM) 10K type strain sequencing project: providing services to taxonomists for standard genome sequencing and annotation.</title>
        <authorList>
            <consortium name="The Broad Institute Genomics Platform"/>
            <consortium name="The Broad Institute Genome Sequencing Center for Infectious Disease"/>
            <person name="Wu L."/>
            <person name="Ma J."/>
        </authorList>
    </citation>
    <scope>NUCLEOTIDE SEQUENCE [LARGE SCALE GENOMIC DNA]</scope>
    <source>
        <strain evidence="2">CCUG 59189</strain>
    </source>
</reference>
<dbReference type="Proteomes" id="UP001597262">
    <property type="component" value="Unassembled WGS sequence"/>
</dbReference>
<sequence>MILKFIDTPLDGKSWEKLMNSCYRMKFQDEHFTEIPAVYGGDAGIEGFTRKGRVYQCYCPERDYTDDELYGHLRDKMTTDIGKLTSLKYADRLKGLGVPVIKEWHFVIPEYKDSRIISHAETKRKEVIALKNAEPDNYDYIDDDFIIVIKQAEDFKVEISRIIRTTLTDMQLNIAIHHTTVAPDWSQCDSEKVNNIKRKVKAVMGEVDESDEDYNELVNMYINSYISGIEIMKVLRVSYSEVYEDIFMLEQSYKKEVAFKTRMNTNSSINSQLFNDILDDFQKKLEQFKYLNMASIMELKLDLISGWLADCSMQFRSR</sequence>
<protein>
    <submittedName>
        <fullName evidence="1">Uncharacterized protein</fullName>
    </submittedName>
</protein>
<comment type="caution">
    <text evidence="1">The sequence shown here is derived from an EMBL/GenBank/DDBJ whole genome shotgun (WGS) entry which is preliminary data.</text>
</comment>
<keyword evidence="2" id="KW-1185">Reference proteome</keyword>
<dbReference type="RefSeq" id="WP_379317493.1">
    <property type="nucleotide sequence ID" value="NZ_JBHTLM010000003.1"/>
</dbReference>
<evidence type="ECO:0000313" key="1">
    <source>
        <dbReference type="EMBL" id="MFD1175780.1"/>
    </source>
</evidence>
<accession>A0ABW3RV50</accession>
<evidence type="ECO:0000313" key="2">
    <source>
        <dbReference type="Proteomes" id="UP001597262"/>
    </source>
</evidence>
<organism evidence="1 2">
    <name type="scientific">Paenibacillus puldeungensis</name>
    <dbReference type="NCBI Taxonomy" id="696536"/>
    <lineage>
        <taxon>Bacteria</taxon>
        <taxon>Bacillati</taxon>
        <taxon>Bacillota</taxon>
        <taxon>Bacilli</taxon>
        <taxon>Bacillales</taxon>
        <taxon>Paenibacillaceae</taxon>
        <taxon>Paenibacillus</taxon>
    </lineage>
</organism>
<proteinExistence type="predicted"/>
<gene>
    <name evidence="1" type="ORF">ACFQ3W_05600</name>
</gene>